<dbReference type="InterPro" id="IPR012337">
    <property type="entry name" value="RNaseH-like_sf"/>
</dbReference>
<gene>
    <name evidence="2" type="ORF">NQ318_015294</name>
</gene>
<keyword evidence="3" id="KW-1185">Reference proteome</keyword>
<dbReference type="InterPro" id="IPR008906">
    <property type="entry name" value="HATC_C_dom"/>
</dbReference>
<dbReference type="GO" id="GO:0046983">
    <property type="term" value="F:protein dimerization activity"/>
    <property type="evidence" value="ECO:0007669"/>
    <property type="project" value="InterPro"/>
</dbReference>
<dbReference type="AlphaFoldDB" id="A0AAV8XCS4"/>
<accession>A0AAV8XCS4</accession>
<sequence length="270" mass="30849">MLKHGLDMDEINQITQKNVADIENINSSADEKSNKGPDTESDSLWDHFDKKLAQVKNTITPTSNVIMAVRHYLELPHVARNSNPLDFWEKHRFTLLELYKLHLKYLGCLASSVPSERIFSKSGQLTNTRRNRLHSKNLDKIIFLNSVHSASHNDAAQLFSLRVASTSCAPTWQGTHVKTISNDTIKEVSVGAYTHSRVPLVFIPYCAPTLSYCTNVRNYWAMAFWRPFETTVRDDLSRESKNLMPQSNELAINDTDDRAEFKNKDLHVQC</sequence>
<organism evidence="2 3">
    <name type="scientific">Aromia moschata</name>
    <dbReference type="NCBI Taxonomy" id="1265417"/>
    <lineage>
        <taxon>Eukaryota</taxon>
        <taxon>Metazoa</taxon>
        <taxon>Ecdysozoa</taxon>
        <taxon>Arthropoda</taxon>
        <taxon>Hexapoda</taxon>
        <taxon>Insecta</taxon>
        <taxon>Pterygota</taxon>
        <taxon>Neoptera</taxon>
        <taxon>Endopterygota</taxon>
        <taxon>Coleoptera</taxon>
        <taxon>Polyphaga</taxon>
        <taxon>Cucujiformia</taxon>
        <taxon>Chrysomeloidea</taxon>
        <taxon>Cerambycidae</taxon>
        <taxon>Cerambycinae</taxon>
        <taxon>Callichromatini</taxon>
        <taxon>Aromia</taxon>
    </lineage>
</organism>
<comment type="caution">
    <text evidence="2">The sequence shown here is derived from an EMBL/GenBank/DDBJ whole genome shotgun (WGS) entry which is preliminary data.</text>
</comment>
<protein>
    <recommendedName>
        <fullName evidence="1">HAT C-terminal dimerisation domain-containing protein</fullName>
    </recommendedName>
</protein>
<evidence type="ECO:0000259" key="1">
    <source>
        <dbReference type="Pfam" id="PF05699"/>
    </source>
</evidence>
<evidence type="ECO:0000313" key="3">
    <source>
        <dbReference type="Proteomes" id="UP001162162"/>
    </source>
</evidence>
<dbReference type="PANTHER" id="PTHR47611:SF3">
    <property type="entry name" value="HAT C-TERMINAL DIMERISATION DOMAIN-CONTAINING PROTEIN"/>
    <property type="match status" value="1"/>
</dbReference>
<feature type="domain" description="HAT C-terminal dimerisation" evidence="1">
    <location>
        <begin position="70"/>
        <end position="146"/>
    </location>
</feature>
<name>A0AAV8XCS4_9CUCU</name>
<evidence type="ECO:0000313" key="2">
    <source>
        <dbReference type="EMBL" id="KAJ8936827.1"/>
    </source>
</evidence>
<proteinExistence type="predicted"/>
<dbReference type="Pfam" id="PF05699">
    <property type="entry name" value="Dimer_Tnp_hAT"/>
    <property type="match status" value="1"/>
</dbReference>
<reference evidence="2" key="1">
    <citation type="journal article" date="2023" name="Insect Mol. Biol.">
        <title>Genome sequencing provides insights into the evolution of gene families encoding plant cell wall-degrading enzymes in longhorned beetles.</title>
        <authorList>
            <person name="Shin N.R."/>
            <person name="Okamura Y."/>
            <person name="Kirsch R."/>
            <person name="Pauchet Y."/>
        </authorList>
    </citation>
    <scope>NUCLEOTIDE SEQUENCE</scope>
    <source>
        <strain evidence="2">AMC_N1</strain>
    </source>
</reference>
<dbReference type="SUPFAM" id="SSF53098">
    <property type="entry name" value="Ribonuclease H-like"/>
    <property type="match status" value="1"/>
</dbReference>
<dbReference type="PANTHER" id="PTHR47611">
    <property type="entry name" value="HAT DIMERISATION DOMAIN, C-TERMINAL"/>
    <property type="match status" value="1"/>
</dbReference>
<dbReference type="Proteomes" id="UP001162162">
    <property type="component" value="Unassembled WGS sequence"/>
</dbReference>
<dbReference type="EMBL" id="JAPWTK010000708">
    <property type="protein sequence ID" value="KAJ8936827.1"/>
    <property type="molecule type" value="Genomic_DNA"/>
</dbReference>